<proteinExistence type="predicted"/>
<reference evidence="1 2" key="1">
    <citation type="journal article" date="2018" name="Front. Plant Sci.">
        <title>Red Clover (Trifolium pratense) and Zigzag Clover (T. medium) - A Picture of Genomic Similarities and Differences.</title>
        <authorList>
            <person name="Dluhosova J."/>
            <person name="Istvanek J."/>
            <person name="Nedelnik J."/>
            <person name="Repkova J."/>
        </authorList>
    </citation>
    <scope>NUCLEOTIDE SEQUENCE [LARGE SCALE GENOMIC DNA]</scope>
    <source>
        <strain evidence="2">cv. 10/8</strain>
        <tissue evidence="1">Leaf</tissue>
    </source>
</reference>
<feature type="non-terminal residue" evidence="1">
    <location>
        <position position="1"/>
    </location>
</feature>
<dbReference type="EMBL" id="LXQA010453245">
    <property type="protein sequence ID" value="MCI52816.1"/>
    <property type="molecule type" value="Genomic_DNA"/>
</dbReference>
<evidence type="ECO:0000313" key="1">
    <source>
        <dbReference type="EMBL" id="MCI52816.1"/>
    </source>
</evidence>
<evidence type="ECO:0000313" key="2">
    <source>
        <dbReference type="Proteomes" id="UP000265520"/>
    </source>
</evidence>
<keyword evidence="2" id="KW-1185">Reference proteome</keyword>
<dbReference type="Proteomes" id="UP000265520">
    <property type="component" value="Unassembled WGS sequence"/>
</dbReference>
<name>A0A392SY52_9FABA</name>
<comment type="caution">
    <text evidence="1">The sequence shown here is derived from an EMBL/GenBank/DDBJ whole genome shotgun (WGS) entry which is preliminary data.</text>
</comment>
<accession>A0A392SY52</accession>
<dbReference type="AlphaFoldDB" id="A0A392SY52"/>
<organism evidence="1 2">
    <name type="scientific">Trifolium medium</name>
    <dbReference type="NCBI Taxonomy" id="97028"/>
    <lineage>
        <taxon>Eukaryota</taxon>
        <taxon>Viridiplantae</taxon>
        <taxon>Streptophyta</taxon>
        <taxon>Embryophyta</taxon>
        <taxon>Tracheophyta</taxon>
        <taxon>Spermatophyta</taxon>
        <taxon>Magnoliopsida</taxon>
        <taxon>eudicotyledons</taxon>
        <taxon>Gunneridae</taxon>
        <taxon>Pentapetalae</taxon>
        <taxon>rosids</taxon>
        <taxon>fabids</taxon>
        <taxon>Fabales</taxon>
        <taxon>Fabaceae</taxon>
        <taxon>Papilionoideae</taxon>
        <taxon>50 kb inversion clade</taxon>
        <taxon>NPAAA clade</taxon>
        <taxon>Hologalegina</taxon>
        <taxon>IRL clade</taxon>
        <taxon>Trifolieae</taxon>
        <taxon>Trifolium</taxon>
    </lineage>
</organism>
<protein>
    <submittedName>
        <fullName evidence="1">Uncharacterized protein</fullName>
    </submittedName>
</protein>
<sequence length="26" mass="2895">VRLLRAGCFWFLRCTQGGAALRAELS</sequence>